<dbReference type="Pfam" id="PF00561">
    <property type="entry name" value="Abhydrolase_1"/>
    <property type="match status" value="1"/>
</dbReference>
<name>A0ABS5F174_9PROT</name>
<protein>
    <submittedName>
        <fullName evidence="2">Alpha/beta hydrolase</fullName>
    </submittedName>
</protein>
<evidence type="ECO:0000313" key="3">
    <source>
        <dbReference type="Proteomes" id="UP001196870"/>
    </source>
</evidence>
<dbReference type="PROSITE" id="PS51318">
    <property type="entry name" value="TAT"/>
    <property type="match status" value="1"/>
</dbReference>
<dbReference type="Gene3D" id="3.40.50.1820">
    <property type="entry name" value="alpha/beta hydrolase"/>
    <property type="match status" value="1"/>
</dbReference>
<keyword evidence="2" id="KW-0378">Hydrolase</keyword>
<dbReference type="RefSeq" id="WP_211853952.1">
    <property type="nucleotide sequence ID" value="NZ_JAAGBB010000021.1"/>
</dbReference>
<dbReference type="InterPro" id="IPR006311">
    <property type="entry name" value="TAT_signal"/>
</dbReference>
<organism evidence="2 3">
    <name type="scientific">Plastoroseomonas hellenica</name>
    <dbReference type="NCBI Taxonomy" id="2687306"/>
    <lineage>
        <taxon>Bacteria</taxon>
        <taxon>Pseudomonadati</taxon>
        <taxon>Pseudomonadota</taxon>
        <taxon>Alphaproteobacteria</taxon>
        <taxon>Acetobacterales</taxon>
        <taxon>Acetobacteraceae</taxon>
        <taxon>Plastoroseomonas</taxon>
    </lineage>
</organism>
<dbReference type="EMBL" id="JAAGBB010000021">
    <property type="protein sequence ID" value="MBR0666279.1"/>
    <property type="molecule type" value="Genomic_DNA"/>
</dbReference>
<sequence length="335" mass="36071">MTDHAYSPRRFLFGAAAAIAAGIGGMRPAAAQSGGSVSFGAIKQIDAGELNIGYAEAGPAGGPPVILLHGWPYDIHAFVDVAPLLAARGYRVIVPHLRGHGTTRFLSDATFRNGQQSAVALDIIALMDALRIPKAVIAGFDWGARTACVVAALWPERCKALVSVSGYLISNAAAGKNPLPPAAEHDWWYQFYFATERGQAGYERYRRDFAKLIWETASPRWRFDAATFDRSAVSLDNPDHVGIVIHNYRWRQNLAAGDPRHDDLERQLAAGPVIGLPSITLEGDANGAPHPPPASYRDKFSGRYAHRTITGGIGHNLPQEAPQAFAQAVIDADGF</sequence>
<keyword evidence="3" id="KW-1185">Reference proteome</keyword>
<dbReference type="InterPro" id="IPR000073">
    <property type="entry name" value="AB_hydrolase_1"/>
</dbReference>
<dbReference type="InterPro" id="IPR029058">
    <property type="entry name" value="AB_hydrolase_fold"/>
</dbReference>
<evidence type="ECO:0000313" key="2">
    <source>
        <dbReference type="EMBL" id="MBR0666279.1"/>
    </source>
</evidence>
<dbReference type="InterPro" id="IPR050266">
    <property type="entry name" value="AB_hydrolase_sf"/>
</dbReference>
<dbReference type="InterPro" id="IPR000639">
    <property type="entry name" value="Epox_hydrolase-like"/>
</dbReference>
<evidence type="ECO:0000259" key="1">
    <source>
        <dbReference type="Pfam" id="PF00561"/>
    </source>
</evidence>
<feature type="domain" description="AB hydrolase-1" evidence="1">
    <location>
        <begin position="63"/>
        <end position="194"/>
    </location>
</feature>
<reference evidence="3" key="1">
    <citation type="journal article" date="2021" name="Syst. Appl. Microbiol.">
        <title>Roseomonas hellenica sp. nov., isolated from roots of wild-growing Alkanna tinctoria.</title>
        <authorList>
            <person name="Rat A."/>
            <person name="Naranjo H.D."/>
            <person name="Lebbe L."/>
            <person name="Cnockaert M."/>
            <person name="Krigas N."/>
            <person name="Grigoriadou K."/>
            <person name="Maloupa E."/>
            <person name="Willems A."/>
        </authorList>
    </citation>
    <scope>NUCLEOTIDE SEQUENCE [LARGE SCALE GENOMIC DNA]</scope>
    <source>
        <strain evidence="3">LMG 31523</strain>
    </source>
</reference>
<gene>
    <name evidence="2" type="ORF">GXW71_18095</name>
</gene>
<dbReference type="PRINTS" id="PR00412">
    <property type="entry name" value="EPOXHYDRLASE"/>
</dbReference>
<proteinExistence type="predicted"/>
<dbReference type="PANTHER" id="PTHR43798">
    <property type="entry name" value="MONOACYLGLYCEROL LIPASE"/>
    <property type="match status" value="1"/>
</dbReference>
<comment type="caution">
    <text evidence="2">The sequence shown here is derived from an EMBL/GenBank/DDBJ whole genome shotgun (WGS) entry which is preliminary data.</text>
</comment>
<dbReference type="Proteomes" id="UP001196870">
    <property type="component" value="Unassembled WGS sequence"/>
</dbReference>
<dbReference type="SUPFAM" id="SSF53474">
    <property type="entry name" value="alpha/beta-Hydrolases"/>
    <property type="match status" value="1"/>
</dbReference>
<accession>A0ABS5F174</accession>
<dbReference type="GO" id="GO:0016787">
    <property type="term" value="F:hydrolase activity"/>
    <property type="evidence" value="ECO:0007669"/>
    <property type="project" value="UniProtKB-KW"/>
</dbReference>